<comment type="caution">
    <text evidence="3">The sequence shown here is derived from an EMBL/GenBank/DDBJ whole genome shotgun (WGS) entry which is preliminary data.</text>
</comment>
<sequence>MPVKPFCRYRIRAISPQTPPAFRQKLFSLGLLPGAEFDVVRVAPLGDPLEISAPTMTIMLRRRDLALLQLEPLPVSEGSPSA</sequence>
<proteinExistence type="predicted"/>
<protein>
    <submittedName>
        <fullName evidence="3">Ferrous iron transport protein A</fullName>
    </submittedName>
</protein>
<keyword evidence="4" id="KW-1185">Reference proteome</keyword>
<feature type="domain" description="Ferrous iron transporter FeoA-like" evidence="2">
    <location>
        <begin position="1"/>
        <end position="72"/>
    </location>
</feature>
<name>A0A085JCT6_9GAMM</name>
<dbReference type="InterPro" id="IPR008988">
    <property type="entry name" value="Transcriptional_repressor_C"/>
</dbReference>
<dbReference type="InterPro" id="IPR052713">
    <property type="entry name" value="FeoA"/>
</dbReference>
<evidence type="ECO:0000313" key="3">
    <source>
        <dbReference type="EMBL" id="KFD18282.1"/>
    </source>
</evidence>
<organism evidence="3 4">
    <name type="scientific">Tatumella ptyseos ATCC 33301</name>
    <dbReference type="NCBI Taxonomy" id="1005995"/>
    <lineage>
        <taxon>Bacteria</taxon>
        <taxon>Pseudomonadati</taxon>
        <taxon>Pseudomonadota</taxon>
        <taxon>Gammaproteobacteria</taxon>
        <taxon>Enterobacterales</taxon>
        <taxon>Erwiniaceae</taxon>
        <taxon>Tatumella</taxon>
    </lineage>
</organism>
<dbReference type="OrthoDB" id="9811076at2"/>
<evidence type="ECO:0000259" key="2">
    <source>
        <dbReference type="SMART" id="SM00899"/>
    </source>
</evidence>
<dbReference type="EMBL" id="JMPR01000038">
    <property type="protein sequence ID" value="KFD18282.1"/>
    <property type="molecule type" value="Genomic_DNA"/>
</dbReference>
<dbReference type="SUPFAM" id="SSF50037">
    <property type="entry name" value="C-terminal domain of transcriptional repressors"/>
    <property type="match status" value="1"/>
</dbReference>
<dbReference type="GO" id="GO:0046914">
    <property type="term" value="F:transition metal ion binding"/>
    <property type="evidence" value="ECO:0007669"/>
    <property type="project" value="InterPro"/>
</dbReference>
<reference evidence="3 4" key="1">
    <citation type="submission" date="2014-05" db="EMBL/GenBank/DDBJ databases">
        <title>ATOL: Assembling a taxonomically balanced genome-scale reconstruction of the evolutionary history of the Enterobacteriaceae.</title>
        <authorList>
            <person name="Plunkett G.III."/>
            <person name="Neeno-Eckwall E.C."/>
            <person name="Glasner J.D."/>
            <person name="Perna N.T."/>
        </authorList>
    </citation>
    <scope>NUCLEOTIDE SEQUENCE [LARGE SCALE GENOMIC DNA]</scope>
    <source>
        <strain evidence="3 4">ATCC 33301</strain>
    </source>
</reference>
<dbReference type="InterPro" id="IPR007167">
    <property type="entry name" value="Fe-transptr_FeoA-like"/>
</dbReference>
<dbReference type="PANTHER" id="PTHR42954:SF2">
    <property type="entry name" value="FE(2+) TRANSPORT PROTEIN A"/>
    <property type="match status" value="1"/>
</dbReference>
<dbReference type="InterPro" id="IPR038157">
    <property type="entry name" value="FeoA_core_dom"/>
</dbReference>
<accession>A0A085JCT6</accession>
<evidence type="ECO:0000313" key="4">
    <source>
        <dbReference type="Proteomes" id="UP000028602"/>
    </source>
</evidence>
<keyword evidence="1" id="KW-0408">Iron</keyword>
<dbReference type="Gene3D" id="2.30.30.90">
    <property type="match status" value="1"/>
</dbReference>
<dbReference type="SMART" id="SM00899">
    <property type="entry name" value="FeoA"/>
    <property type="match status" value="1"/>
</dbReference>
<gene>
    <name evidence="3" type="primary">feoA</name>
    <name evidence="3" type="ORF">GTPT_2472</name>
</gene>
<dbReference type="eggNOG" id="COG1918">
    <property type="taxonomic scope" value="Bacteria"/>
</dbReference>
<dbReference type="RefSeq" id="WP_029991769.1">
    <property type="nucleotide sequence ID" value="NZ_ATMJ01000084.1"/>
</dbReference>
<dbReference type="Proteomes" id="UP000028602">
    <property type="component" value="Unassembled WGS sequence"/>
</dbReference>
<dbReference type="PANTHER" id="PTHR42954">
    <property type="entry name" value="FE(2+) TRANSPORT PROTEIN A"/>
    <property type="match status" value="1"/>
</dbReference>
<evidence type="ECO:0000256" key="1">
    <source>
        <dbReference type="ARBA" id="ARBA00023004"/>
    </source>
</evidence>
<dbReference type="Pfam" id="PF04023">
    <property type="entry name" value="FeoA"/>
    <property type="match status" value="1"/>
</dbReference>
<dbReference type="AlphaFoldDB" id="A0A085JCT6"/>